<dbReference type="eggNOG" id="KOG3924">
    <property type="taxonomic scope" value="Eukaryota"/>
</dbReference>
<dbReference type="GO" id="GO:0000781">
    <property type="term" value="C:chromosome, telomeric region"/>
    <property type="evidence" value="ECO:0007669"/>
    <property type="project" value="GOC"/>
</dbReference>
<comment type="similarity">
    <text evidence="15">Belongs to the class I-like SAM-binding methyltransferase superfamily. DOT1 family.</text>
</comment>
<keyword evidence="8" id="KW-0677">Repeat</keyword>
<dbReference type="KEGG" id="pfj:MYCFIDRAFT_202245"/>
<feature type="compositionally biased region" description="Polar residues" evidence="17">
    <location>
        <begin position="1"/>
        <end position="13"/>
    </location>
</feature>
<keyword evidence="12 15" id="KW-0539">Nucleus</keyword>
<evidence type="ECO:0000256" key="16">
    <source>
        <dbReference type="PIRSR" id="PIRSR017570-1"/>
    </source>
</evidence>
<evidence type="ECO:0000256" key="14">
    <source>
        <dbReference type="ARBA" id="ARBA00047770"/>
    </source>
</evidence>
<gene>
    <name evidence="19" type="ORF">MYCFIDRAFT_202245</name>
</gene>
<evidence type="ECO:0000256" key="1">
    <source>
        <dbReference type="ARBA" id="ARBA00003482"/>
    </source>
</evidence>
<dbReference type="GO" id="GO:0006281">
    <property type="term" value="P:DNA repair"/>
    <property type="evidence" value="ECO:0007669"/>
    <property type="project" value="InterPro"/>
</dbReference>
<dbReference type="VEuPathDB" id="FungiDB:MYCFIDRAFT_202245"/>
<evidence type="ECO:0000256" key="9">
    <source>
        <dbReference type="ARBA" id="ARBA00022853"/>
    </source>
</evidence>
<keyword evidence="7 15" id="KW-0949">S-adenosyl-L-methionine</keyword>
<evidence type="ECO:0000256" key="5">
    <source>
        <dbReference type="ARBA" id="ARBA00022603"/>
    </source>
</evidence>
<dbReference type="GeneID" id="19336019"/>
<dbReference type="GO" id="GO:0031509">
    <property type="term" value="P:subtelomeric heterochromatin formation"/>
    <property type="evidence" value="ECO:0007669"/>
    <property type="project" value="InterPro"/>
</dbReference>
<dbReference type="EC" id="2.1.1.360" evidence="3 15"/>
<keyword evidence="10 15" id="KW-0805">Transcription regulation</keyword>
<dbReference type="GO" id="GO:0032259">
    <property type="term" value="P:methylation"/>
    <property type="evidence" value="ECO:0007669"/>
    <property type="project" value="UniProtKB-KW"/>
</dbReference>
<feature type="binding site" evidence="16">
    <location>
        <begin position="330"/>
        <end position="339"/>
    </location>
    <ligand>
        <name>S-adenosyl-L-methionine</name>
        <dbReference type="ChEBI" id="CHEBI:59789"/>
    </ligand>
</feature>
<evidence type="ECO:0000256" key="6">
    <source>
        <dbReference type="ARBA" id="ARBA00022679"/>
    </source>
</evidence>
<evidence type="ECO:0000256" key="12">
    <source>
        <dbReference type="ARBA" id="ARBA00023242"/>
    </source>
</evidence>
<dbReference type="CDD" id="cd02440">
    <property type="entry name" value="AdoMet_MTases"/>
    <property type="match status" value="1"/>
</dbReference>
<dbReference type="EMBL" id="KB446556">
    <property type="protein sequence ID" value="EME85728.1"/>
    <property type="molecule type" value="Genomic_DNA"/>
</dbReference>
<dbReference type="InterPro" id="IPR030445">
    <property type="entry name" value="H3-K79_meTrfase"/>
</dbReference>
<dbReference type="Proteomes" id="UP000016932">
    <property type="component" value="Unassembled WGS sequence"/>
</dbReference>
<comment type="catalytic activity">
    <reaction evidence="14 15">
        <text>L-lysyl(79)-[histone H3] + 3 S-adenosyl-L-methionine = N(6),N(6),N(6)-trimethyl-L-lysyl(79)-[histone H3] + 3 S-adenosyl-L-homocysteine + 3 H(+)</text>
        <dbReference type="Rhea" id="RHEA:60328"/>
        <dbReference type="Rhea" id="RHEA-COMP:15549"/>
        <dbReference type="Rhea" id="RHEA-COMP:15552"/>
        <dbReference type="ChEBI" id="CHEBI:15378"/>
        <dbReference type="ChEBI" id="CHEBI:29969"/>
        <dbReference type="ChEBI" id="CHEBI:57856"/>
        <dbReference type="ChEBI" id="CHEBI:59789"/>
        <dbReference type="ChEBI" id="CHEBI:61961"/>
        <dbReference type="EC" id="2.1.1.360"/>
    </reaction>
</comment>
<dbReference type="HOGENOM" id="CLU_027287_2_0_1"/>
<evidence type="ECO:0000256" key="7">
    <source>
        <dbReference type="ARBA" id="ARBA00022691"/>
    </source>
</evidence>
<evidence type="ECO:0000256" key="17">
    <source>
        <dbReference type="SAM" id="MobiDB-lite"/>
    </source>
</evidence>
<dbReference type="Pfam" id="PF08123">
    <property type="entry name" value="DOT1"/>
    <property type="match status" value="1"/>
</dbReference>
<feature type="binding site" evidence="16">
    <location>
        <begin position="392"/>
        <end position="393"/>
    </location>
    <ligand>
        <name>S-adenosyl-L-methionine</name>
        <dbReference type="ChEBI" id="CHEBI:59789"/>
    </ligand>
</feature>
<comment type="subcellular location">
    <subcellularLocation>
        <location evidence="2 15">Nucleus</location>
    </subcellularLocation>
</comment>
<comment type="function">
    <text evidence="1 15">Histone methyltransferase that specifically trimethylates histone H3 to form H3K79me3. This methylation is required for telomere silencing and for the pachytene checkpoint during the meiotic cell cycle by allowing the recruitment of RAD9 to double strand breaks. Nucleosomes are preferred as substrate compared to free histone.</text>
</comment>
<protein>
    <recommendedName>
        <fullName evidence="4 15">Histone-lysine N-methyltransferase, H3 lysine-79 specific</fullName>
        <ecNumber evidence="3 15">2.1.1.360</ecNumber>
    </recommendedName>
    <alternativeName>
        <fullName evidence="13 15">Histone H3-K79 methyltransferase</fullName>
    </alternativeName>
</protein>
<evidence type="ECO:0000256" key="11">
    <source>
        <dbReference type="ARBA" id="ARBA00023163"/>
    </source>
</evidence>
<dbReference type="InterPro" id="IPR029063">
    <property type="entry name" value="SAM-dependent_MTases_sf"/>
</dbReference>
<reference evidence="19 20" key="1">
    <citation type="journal article" date="2012" name="PLoS Pathog.">
        <title>Diverse lifestyles and strategies of plant pathogenesis encoded in the genomes of eighteen Dothideomycetes fungi.</title>
        <authorList>
            <person name="Ohm R.A."/>
            <person name="Feau N."/>
            <person name="Henrissat B."/>
            <person name="Schoch C.L."/>
            <person name="Horwitz B.A."/>
            <person name="Barry K.W."/>
            <person name="Condon B.J."/>
            <person name="Copeland A.C."/>
            <person name="Dhillon B."/>
            <person name="Glaser F."/>
            <person name="Hesse C.N."/>
            <person name="Kosti I."/>
            <person name="LaButti K."/>
            <person name="Lindquist E.A."/>
            <person name="Lucas S."/>
            <person name="Salamov A.A."/>
            <person name="Bradshaw R.E."/>
            <person name="Ciuffetti L."/>
            <person name="Hamelin R.C."/>
            <person name="Kema G.H.J."/>
            <person name="Lawrence C."/>
            <person name="Scott J.A."/>
            <person name="Spatafora J.W."/>
            <person name="Turgeon B.G."/>
            <person name="de Wit P.J.G.M."/>
            <person name="Zhong S."/>
            <person name="Goodwin S.B."/>
            <person name="Grigoriev I.V."/>
        </authorList>
    </citation>
    <scope>NUCLEOTIDE SEQUENCE [LARGE SCALE GENOMIC DNA]</scope>
    <source>
        <strain evidence="19 20">CIRAD86</strain>
    </source>
</reference>
<evidence type="ECO:0000313" key="20">
    <source>
        <dbReference type="Proteomes" id="UP000016932"/>
    </source>
</evidence>
<dbReference type="InterPro" id="IPR021162">
    <property type="entry name" value="Dot1"/>
</dbReference>
<sequence>MNFGSKPNTTNTGPVIRKTTVKIPIPQAVRPAQTNSSAAGRAPVRPYNPDRFKPSNTPISKKAPNPAKRAVSTARGVKRKSVTPQPAWSSDEDDDSSDVGASDSDASRKRIKSSVSSIESPGPTRPLLSETAFAQDTVFKIIHGADATSGEFTSKFKNPWNDDEFSTCELQYPSRGQRERFQLKWPKNEADDYKPMEDIIETIHTICDSYLPDDLATQYTSEETGFRRRFNLAWKRQDVEEFIEVVHDFNAMLKKLVNDGTVQTVLRGKSHMPLDWARRVLEQIYSRTVSPKVETLRRYENGSDDVYGELLPRFASDIFKKTKLNHDMTFLDLGSGVGNVVLQAALEIGCDSWGIEKMPNPCDLAELQEKEFPERAKLWGLDVGKARCIRGDFTNNKEVGEVLRRADVVLVNNQAFTPALNDALLHMFLDLKEGCQVVSLKPFVPEGHKMSTRNYSSMVNHFVQQKFEYFSDSVSWGADWGNWFIARKDREPLRRFMKLNGLR</sequence>
<keyword evidence="11 15" id="KW-0804">Transcription</keyword>
<evidence type="ECO:0000256" key="2">
    <source>
        <dbReference type="ARBA" id="ARBA00004123"/>
    </source>
</evidence>
<feature type="binding site" evidence="16">
    <location>
        <begin position="307"/>
        <end position="310"/>
    </location>
    <ligand>
        <name>S-adenosyl-L-methionine</name>
        <dbReference type="ChEBI" id="CHEBI:59789"/>
    </ligand>
</feature>
<dbReference type="InterPro" id="IPR025789">
    <property type="entry name" value="DOT1_dom"/>
</dbReference>
<evidence type="ECO:0000313" key="19">
    <source>
        <dbReference type="EMBL" id="EME85728.1"/>
    </source>
</evidence>
<dbReference type="OrthoDB" id="443402at2759"/>
<keyword evidence="6 15" id="KW-0808">Transferase</keyword>
<evidence type="ECO:0000256" key="8">
    <source>
        <dbReference type="ARBA" id="ARBA00022737"/>
    </source>
</evidence>
<dbReference type="RefSeq" id="XP_007923239.1">
    <property type="nucleotide sequence ID" value="XM_007925048.1"/>
</dbReference>
<dbReference type="FunFam" id="3.40.50.150:FF:000033">
    <property type="entry name" value="Histone-lysine N-methyltransferase, H3 lysine-79 specific"/>
    <property type="match status" value="1"/>
</dbReference>
<evidence type="ECO:0000256" key="13">
    <source>
        <dbReference type="ARBA" id="ARBA00029821"/>
    </source>
</evidence>
<dbReference type="GO" id="GO:0000077">
    <property type="term" value="P:DNA damage checkpoint signaling"/>
    <property type="evidence" value="ECO:0007669"/>
    <property type="project" value="InterPro"/>
</dbReference>
<dbReference type="SUPFAM" id="SSF53335">
    <property type="entry name" value="S-adenosyl-L-methionine-dependent methyltransferases"/>
    <property type="match status" value="1"/>
</dbReference>
<dbReference type="PIRSF" id="PIRSF017570">
    <property type="entry name" value="Histone_H3-K79_MeTrfase"/>
    <property type="match status" value="1"/>
</dbReference>
<dbReference type="GO" id="GO:0140956">
    <property type="term" value="F:histone H3K79 trimethyltransferase activity"/>
    <property type="evidence" value="ECO:0007669"/>
    <property type="project" value="UniProtKB-EC"/>
</dbReference>
<dbReference type="GO" id="GO:0005634">
    <property type="term" value="C:nucleus"/>
    <property type="evidence" value="ECO:0007669"/>
    <property type="project" value="UniProtKB-SubCell"/>
</dbReference>
<evidence type="ECO:0000256" key="4">
    <source>
        <dbReference type="ARBA" id="ARBA00020987"/>
    </source>
</evidence>
<organism evidence="19 20">
    <name type="scientific">Pseudocercospora fijiensis (strain CIRAD86)</name>
    <name type="common">Black leaf streak disease fungus</name>
    <name type="synonym">Mycosphaerella fijiensis</name>
    <dbReference type="NCBI Taxonomy" id="383855"/>
    <lineage>
        <taxon>Eukaryota</taxon>
        <taxon>Fungi</taxon>
        <taxon>Dikarya</taxon>
        <taxon>Ascomycota</taxon>
        <taxon>Pezizomycotina</taxon>
        <taxon>Dothideomycetes</taxon>
        <taxon>Dothideomycetidae</taxon>
        <taxon>Mycosphaerellales</taxon>
        <taxon>Mycosphaerellaceae</taxon>
        <taxon>Pseudocercospora</taxon>
    </lineage>
</organism>
<proteinExistence type="inferred from homology"/>
<evidence type="ECO:0000256" key="15">
    <source>
        <dbReference type="PIRNR" id="PIRNR017570"/>
    </source>
</evidence>
<dbReference type="PANTHER" id="PTHR21451">
    <property type="entry name" value="HISTONE H3 METHYLTRANSFERASE"/>
    <property type="match status" value="1"/>
</dbReference>
<evidence type="ECO:0000259" key="18">
    <source>
        <dbReference type="PROSITE" id="PS51569"/>
    </source>
</evidence>
<keyword evidence="20" id="KW-1185">Reference proteome</keyword>
<accession>M3B8V4</accession>
<feature type="region of interest" description="Disordered" evidence="17">
    <location>
        <begin position="1"/>
        <end position="127"/>
    </location>
</feature>
<dbReference type="STRING" id="383855.M3B8V4"/>
<dbReference type="Gene3D" id="3.40.50.150">
    <property type="entry name" value="Vaccinia Virus protein VP39"/>
    <property type="match status" value="1"/>
</dbReference>
<dbReference type="AlphaFoldDB" id="M3B8V4"/>
<dbReference type="GO" id="GO:0042393">
    <property type="term" value="F:histone binding"/>
    <property type="evidence" value="ECO:0007669"/>
    <property type="project" value="InterPro"/>
</dbReference>
<keyword evidence="5 15" id="KW-0489">Methyltransferase</keyword>
<dbReference type="PANTHER" id="PTHR21451:SF0">
    <property type="entry name" value="HISTONE-LYSINE N-METHYLTRANSFERASE, H3 LYSINE-79 SPECIFIC"/>
    <property type="match status" value="1"/>
</dbReference>
<evidence type="ECO:0000256" key="10">
    <source>
        <dbReference type="ARBA" id="ARBA00023015"/>
    </source>
</evidence>
<dbReference type="GO" id="GO:0000786">
    <property type="term" value="C:nucleosome"/>
    <property type="evidence" value="ECO:0007669"/>
    <property type="project" value="InterPro"/>
</dbReference>
<feature type="binding site" evidence="16">
    <location>
        <position position="356"/>
    </location>
    <ligand>
        <name>S-adenosyl-L-methionine</name>
        <dbReference type="ChEBI" id="CHEBI:59789"/>
    </ligand>
</feature>
<dbReference type="PROSITE" id="PS51569">
    <property type="entry name" value="DOT1"/>
    <property type="match status" value="1"/>
</dbReference>
<name>M3B8V4_PSEFD</name>
<dbReference type="Gene3D" id="1.10.260.170">
    <property type="match status" value="1"/>
</dbReference>
<keyword evidence="9 15" id="KW-0156">Chromatin regulator</keyword>
<evidence type="ECO:0000256" key="3">
    <source>
        <dbReference type="ARBA" id="ARBA00012190"/>
    </source>
</evidence>
<feature type="domain" description="DOT1" evidence="18">
    <location>
        <begin position="179"/>
        <end position="501"/>
    </location>
</feature>